<accession>A0A176WCR3</accession>
<dbReference type="Proteomes" id="UP000077202">
    <property type="component" value="Unassembled WGS sequence"/>
</dbReference>
<dbReference type="AlphaFoldDB" id="A0A176WCR3"/>
<reference evidence="1" key="1">
    <citation type="submission" date="2016-03" db="EMBL/GenBank/DDBJ databases">
        <title>Mechanisms controlling the formation of the plant cell surface in tip-growing cells are functionally conserved among land plants.</title>
        <authorList>
            <person name="Honkanen S."/>
            <person name="Jones V.A."/>
            <person name="Morieri G."/>
            <person name="Champion C."/>
            <person name="Hetherington A.J."/>
            <person name="Kelly S."/>
            <person name="Saint-Marcoux D."/>
            <person name="Proust H."/>
            <person name="Prescott H."/>
            <person name="Dolan L."/>
        </authorList>
    </citation>
    <scope>NUCLEOTIDE SEQUENCE [LARGE SCALE GENOMIC DNA]</scope>
    <source>
        <tissue evidence="1">Whole gametophyte</tissue>
    </source>
</reference>
<gene>
    <name evidence="1" type="ORF">AXG93_4908s1120</name>
</gene>
<dbReference type="EMBL" id="LVLJ01001369">
    <property type="protein sequence ID" value="OAE30045.1"/>
    <property type="molecule type" value="Genomic_DNA"/>
</dbReference>
<organism evidence="1 2">
    <name type="scientific">Marchantia polymorpha subsp. ruderalis</name>
    <dbReference type="NCBI Taxonomy" id="1480154"/>
    <lineage>
        <taxon>Eukaryota</taxon>
        <taxon>Viridiplantae</taxon>
        <taxon>Streptophyta</taxon>
        <taxon>Embryophyta</taxon>
        <taxon>Marchantiophyta</taxon>
        <taxon>Marchantiopsida</taxon>
        <taxon>Marchantiidae</taxon>
        <taxon>Marchantiales</taxon>
        <taxon>Marchantiaceae</taxon>
        <taxon>Marchantia</taxon>
    </lineage>
</organism>
<proteinExistence type="predicted"/>
<keyword evidence="2" id="KW-1185">Reference proteome</keyword>
<comment type="caution">
    <text evidence="1">The sequence shown here is derived from an EMBL/GenBank/DDBJ whole genome shotgun (WGS) entry which is preliminary data.</text>
</comment>
<sequence length="89" mass="9902">MDELAFLSETVLGRGGEVLVLRGTIRLMGSVVKLPIFDDDEVHLQLAGKWKPQGMMQNHVAIMYMPCHCIGPPFLLPDSLNDFADAYKV</sequence>
<protein>
    <submittedName>
        <fullName evidence="1">Uncharacterized protein</fullName>
    </submittedName>
</protein>
<evidence type="ECO:0000313" key="1">
    <source>
        <dbReference type="EMBL" id="OAE30045.1"/>
    </source>
</evidence>
<evidence type="ECO:0000313" key="2">
    <source>
        <dbReference type="Proteomes" id="UP000077202"/>
    </source>
</evidence>
<name>A0A176WCR3_MARPO</name>